<dbReference type="EMBL" id="KV426358">
    <property type="protein sequence ID" value="KZV81909.1"/>
    <property type="molecule type" value="Genomic_DNA"/>
</dbReference>
<evidence type="ECO:0000313" key="2">
    <source>
        <dbReference type="Proteomes" id="UP000077266"/>
    </source>
</evidence>
<keyword evidence="2" id="KW-1185">Reference proteome</keyword>
<reference evidence="1 2" key="1">
    <citation type="journal article" date="2016" name="Mol. Biol. Evol.">
        <title>Comparative Genomics of Early-Diverging Mushroom-Forming Fungi Provides Insights into the Origins of Lignocellulose Decay Capabilities.</title>
        <authorList>
            <person name="Nagy L.G."/>
            <person name="Riley R."/>
            <person name="Tritt A."/>
            <person name="Adam C."/>
            <person name="Daum C."/>
            <person name="Floudas D."/>
            <person name="Sun H."/>
            <person name="Yadav J.S."/>
            <person name="Pangilinan J."/>
            <person name="Larsson K.H."/>
            <person name="Matsuura K."/>
            <person name="Barry K."/>
            <person name="Labutti K."/>
            <person name="Kuo R."/>
            <person name="Ohm R.A."/>
            <person name="Bhattacharya S.S."/>
            <person name="Shirouzu T."/>
            <person name="Yoshinaga Y."/>
            <person name="Martin F.M."/>
            <person name="Grigoriev I.V."/>
            <person name="Hibbett D.S."/>
        </authorList>
    </citation>
    <scope>NUCLEOTIDE SEQUENCE [LARGE SCALE GENOMIC DNA]</scope>
    <source>
        <strain evidence="1 2">HHB12029</strain>
    </source>
</reference>
<accession>A0A165ZEC9</accession>
<evidence type="ECO:0000313" key="1">
    <source>
        <dbReference type="EMBL" id="KZV81909.1"/>
    </source>
</evidence>
<name>A0A165ZEC9_EXIGL</name>
<sequence>MLFLRTVIAALGLFTPVTDLILTATFVRGGLIAVLHPFSPMVISACVALVSSPTCATISRWLLLEEQDASADSTARPPTTRSFGDDLDVCPHLISVNATLYIPPLDLVTGRTTMTGLVSQAKAFGIELPGEILPILETTAAGAYSAVSASHILLAKLSSAVNLINRVESAFTARLMDADLLSLRQVTCGFIGWVADPLMSCAERRLPYIARDALHQALDSTITLLHDLELSVQDVVSRLVTFVGDTSHVGDLVWVEETAADAMLLAVIHKSWTGNGDHNLQMRRDISSHIRTSLSRMRCSAQGELLALSELQAEVVELARGLETFDIPTYPAVDEALHVLRNGRRRVEVAGKKVERGFRSRLSVNLA</sequence>
<protein>
    <submittedName>
        <fullName evidence="1">Uncharacterized protein</fullName>
    </submittedName>
</protein>
<dbReference type="InParanoid" id="A0A165ZEC9"/>
<gene>
    <name evidence="1" type="ORF">EXIGLDRAFT_779174</name>
</gene>
<organism evidence="1 2">
    <name type="scientific">Exidia glandulosa HHB12029</name>
    <dbReference type="NCBI Taxonomy" id="1314781"/>
    <lineage>
        <taxon>Eukaryota</taxon>
        <taxon>Fungi</taxon>
        <taxon>Dikarya</taxon>
        <taxon>Basidiomycota</taxon>
        <taxon>Agaricomycotina</taxon>
        <taxon>Agaricomycetes</taxon>
        <taxon>Auriculariales</taxon>
        <taxon>Exidiaceae</taxon>
        <taxon>Exidia</taxon>
    </lineage>
</organism>
<dbReference type="Proteomes" id="UP000077266">
    <property type="component" value="Unassembled WGS sequence"/>
</dbReference>
<dbReference type="AlphaFoldDB" id="A0A165ZEC9"/>
<proteinExistence type="predicted"/>